<feature type="chain" id="PRO_5011677854" evidence="11">
    <location>
        <begin position="21"/>
        <end position="388"/>
    </location>
</feature>
<evidence type="ECO:0000256" key="6">
    <source>
        <dbReference type="ARBA" id="ARBA00022729"/>
    </source>
</evidence>
<evidence type="ECO:0000256" key="1">
    <source>
        <dbReference type="ARBA" id="ARBA00004571"/>
    </source>
</evidence>
<dbReference type="PRINTS" id="PR00184">
    <property type="entry name" value="NEISSPPORIN"/>
</dbReference>
<evidence type="ECO:0000256" key="8">
    <source>
        <dbReference type="ARBA" id="ARBA00023114"/>
    </source>
</evidence>
<comment type="subcellular location">
    <subcellularLocation>
        <location evidence="1">Cell outer membrane</location>
        <topology evidence="1">Multi-pass membrane protein</topology>
    </subcellularLocation>
</comment>
<keyword evidence="3" id="KW-0813">Transport</keyword>
<evidence type="ECO:0000313" key="14">
    <source>
        <dbReference type="Proteomes" id="UP000198908"/>
    </source>
</evidence>
<reference evidence="14" key="1">
    <citation type="submission" date="2016-09" db="EMBL/GenBank/DDBJ databases">
        <authorList>
            <person name="Varghese N."/>
            <person name="Submissions S."/>
        </authorList>
    </citation>
    <scope>NUCLEOTIDE SEQUENCE [LARGE SCALE GENOMIC DNA]</scope>
    <source>
        <strain evidence="14">TNe-862</strain>
    </source>
</reference>
<dbReference type="Gene3D" id="2.40.160.10">
    <property type="entry name" value="Porin"/>
    <property type="match status" value="1"/>
</dbReference>
<dbReference type="GO" id="GO:0015288">
    <property type="term" value="F:porin activity"/>
    <property type="evidence" value="ECO:0007669"/>
    <property type="project" value="UniProtKB-KW"/>
</dbReference>
<dbReference type="EMBL" id="FMYQ01000008">
    <property type="protein sequence ID" value="SDC60925.1"/>
    <property type="molecule type" value="Genomic_DNA"/>
</dbReference>
<evidence type="ECO:0000256" key="10">
    <source>
        <dbReference type="ARBA" id="ARBA00023237"/>
    </source>
</evidence>
<dbReference type="InterPro" id="IPR023614">
    <property type="entry name" value="Porin_dom_sf"/>
</dbReference>
<gene>
    <name evidence="13" type="ORF">SAMN05421548_108147</name>
</gene>
<accession>A0A1G6N1D3</accession>
<dbReference type="PRINTS" id="PR00182">
    <property type="entry name" value="ECOLNEIPORIN"/>
</dbReference>
<dbReference type="OrthoDB" id="5289162at2"/>
<keyword evidence="10" id="KW-0998">Cell outer membrane</keyword>
<evidence type="ECO:0000313" key="13">
    <source>
        <dbReference type="EMBL" id="SDC60925.1"/>
    </source>
</evidence>
<dbReference type="Proteomes" id="UP000198908">
    <property type="component" value="Unassembled WGS sequence"/>
</dbReference>
<dbReference type="GO" id="GO:0034220">
    <property type="term" value="P:monoatomic ion transmembrane transport"/>
    <property type="evidence" value="ECO:0007669"/>
    <property type="project" value="InterPro"/>
</dbReference>
<keyword evidence="9" id="KW-0472">Membrane</keyword>
<evidence type="ECO:0000256" key="5">
    <source>
        <dbReference type="ARBA" id="ARBA00022692"/>
    </source>
</evidence>
<dbReference type="SUPFAM" id="SSF56935">
    <property type="entry name" value="Porins"/>
    <property type="match status" value="1"/>
</dbReference>
<keyword evidence="4" id="KW-1134">Transmembrane beta strand</keyword>
<name>A0A1G6N1D3_9BURK</name>
<keyword evidence="8" id="KW-0626">Porin</keyword>
<dbReference type="InterPro" id="IPR033900">
    <property type="entry name" value="Gram_neg_porin_domain"/>
</dbReference>
<sequence length="388" mass="40299">MKKTLILAGVLSAFAMSAHAQSSVTLYGSLDAGIAYANNAAGHSAWLQNSGGLSYNYFGLRGAEDLGGGLKAIFKLESGFNLNNGRFNQNNTIFNRQAYVGLQSDQFGTVTLGRQYDSVVDYLAPLSLEGAGPGANLAGHPFDNDNLSSTFSLNNAVKYSSANYAGFEFGGLYSFSNTPGDFANGRAWSVGGKYSYGPLNVAAAYTQQNNNNPNAINSAGATAGNTNIQARLQRTFGVGANYAFGPAAVGFVWTHAQIDGLGGLSSGGVALGGINSGLNLHLDNFELNGAYHLTPALAMIGSYTYTDGTVSGTSGGNQSPKWHTVVLGTDYSLSKRTDVYLAGVYQHASGYLGDADGAPVANVAAINTLPASSTNNQIAATVGLRHRF</sequence>
<keyword evidence="5" id="KW-0812">Transmembrane</keyword>
<keyword evidence="14" id="KW-1185">Reference proteome</keyword>
<comment type="subunit">
    <text evidence="2">Homotrimer.</text>
</comment>
<evidence type="ECO:0000256" key="3">
    <source>
        <dbReference type="ARBA" id="ARBA00022448"/>
    </source>
</evidence>
<dbReference type="STRING" id="416944.SAMN05421548_108147"/>
<dbReference type="Pfam" id="PF13609">
    <property type="entry name" value="Porin_4"/>
    <property type="match status" value="1"/>
</dbReference>
<proteinExistence type="predicted"/>
<evidence type="ECO:0000256" key="11">
    <source>
        <dbReference type="SAM" id="SignalP"/>
    </source>
</evidence>
<evidence type="ECO:0000256" key="9">
    <source>
        <dbReference type="ARBA" id="ARBA00023136"/>
    </source>
</evidence>
<protein>
    <submittedName>
        <fullName evidence="13">Outer membrane protein (Porin)</fullName>
    </submittedName>
</protein>
<evidence type="ECO:0000259" key="12">
    <source>
        <dbReference type="Pfam" id="PF13609"/>
    </source>
</evidence>
<dbReference type="InterPro" id="IPR002299">
    <property type="entry name" value="Porin_Neis"/>
</dbReference>
<dbReference type="InterPro" id="IPR001702">
    <property type="entry name" value="Porin_Gram-ve"/>
</dbReference>
<dbReference type="PANTHER" id="PTHR34501">
    <property type="entry name" value="PROTEIN YDDL-RELATED"/>
    <property type="match status" value="1"/>
</dbReference>
<dbReference type="RefSeq" id="WP_091996856.1">
    <property type="nucleotide sequence ID" value="NZ_FMYQ01000008.1"/>
</dbReference>
<dbReference type="CDD" id="cd00342">
    <property type="entry name" value="gram_neg_porins"/>
    <property type="match status" value="1"/>
</dbReference>
<evidence type="ECO:0000256" key="4">
    <source>
        <dbReference type="ARBA" id="ARBA00022452"/>
    </source>
</evidence>
<dbReference type="PANTHER" id="PTHR34501:SF9">
    <property type="entry name" value="MAJOR OUTER MEMBRANE PROTEIN P.IA"/>
    <property type="match status" value="1"/>
</dbReference>
<evidence type="ECO:0000256" key="7">
    <source>
        <dbReference type="ARBA" id="ARBA00023065"/>
    </source>
</evidence>
<feature type="domain" description="Porin" evidence="12">
    <location>
        <begin position="10"/>
        <end position="348"/>
    </location>
</feature>
<keyword evidence="6 11" id="KW-0732">Signal</keyword>
<evidence type="ECO:0000256" key="2">
    <source>
        <dbReference type="ARBA" id="ARBA00011233"/>
    </source>
</evidence>
<dbReference type="GO" id="GO:0009279">
    <property type="term" value="C:cell outer membrane"/>
    <property type="evidence" value="ECO:0007669"/>
    <property type="project" value="UniProtKB-SubCell"/>
</dbReference>
<dbReference type="GO" id="GO:0046930">
    <property type="term" value="C:pore complex"/>
    <property type="evidence" value="ECO:0007669"/>
    <property type="project" value="UniProtKB-KW"/>
</dbReference>
<keyword evidence="7" id="KW-0406">Ion transport</keyword>
<dbReference type="AlphaFoldDB" id="A0A1G6N1D3"/>
<dbReference type="InterPro" id="IPR050298">
    <property type="entry name" value="Gram-neg_bact_OMP"/>
</dbReference>
<organism evidence="13 14">
    <name type="scientific">Paraburkholderia lycopersici</name>
    <dbReference type="NCBI Taxonomy" id="416944"/>
    <lineage>
        <taxon>Bacteria</taxon>
        <taxon>Pseudomonadati</taxon>
        <taxon>Pseudomonadota</taxon>
        <taxon>Betaproteobacteria</taxon>
        <taxon>Burkholderiales</taxon>
        <taxon>Burkholderiaceae</taxon>
        <taxon>Paraburkholderia</taxon>
    </lineage>
</organism>
<feature type="signal peptide" evidence="11">
    <location>
        <begin position="1"/>
        <end position="20"/>
    </location>
</feature>